<evidence type="ECO:0000313" key="7">
    <source>
        <dbReference type="EMBL" id="GCE11978.1"/>
    </source>
</evidence>
<feature type="binding site" evidence="6">
    <location>
        <begin position="26"/>
        <end position="33"/>
    </location>
    <ligand>
        <name>substrate</name>
    </ligand>
</feature>
<dbReference type="InterPro" id="IPR029033">
    <property type="entry name" value="His_PPase_superfam"/>
</dbReference>
<reference evidence="8" key="1">
    <citation type="submission" date="2018-12" db="EMBL/GenBank/DDBJ databases">
        <title>Tengunoibacter tsumagoiensis gen. nov., sp. nov., Dictyobacter kobayashii sp. nov., D. alpinus sp. nov., and D. joshuensis sp. nov. and description of Dictyobacteraceae fam. nov. within the order Ktedonobacterales isolated from Tengu-no-mugimeshi.</title>
        <authorList>
            <person name="Wang C.M."/>
            <person name="Zheng Y."/>
            <person name="Sakai Y."/>
            <person name="Toyoda A."/>
            <person name="Minakuchi Y."/>
            <person name="Abe K."/>
            <person name="Yokota A."/>
            <person name="Yabe S."/>
        </authorList>
    </citation>
    <scope>NUCLEOTIDE SEQUENCE [LARGE SCALE GENOMIC DNA]</scope>
    <source>
        <strain evidence="8">Uno3</strain>
    </source>
</reference>
<protein>
    <recommendedName>
        <fullName evidence="2">phosphoglycerate mutase (2,3-diphosphoglycerate-dependent)</fullName>
        <ecNumber evidence="2">5.4.2.11</ecNumber>
    </recommendedName>
</protein>
<dbReference type="OrthoDB" id="9781415at2"/>
<evidence type="ECO:0000256" key="2">
    <source>
        <dbReference type="ARBA" id="ARBA00012028"/>
    </source>
</evidence>
<dbReference type="Gene3D" id="3.40.50.1240">
    <property type="entry name" value="Phosphoglycerate mutase-like"/>
    <property type="match status" value="1"/>
</dbReference>
<dbReference type="PANTHER" id="PTHR11931">
    <property type="entry name" value="PHOSPHOGLYCERATE MUTASE"/>
    <property type="match status" value="1"/>
</dbReference>
<proteinExistence type="inferred from homology"/>
<organism evidence="7 8">
    <name type="scientific">Tengunoibacter tsumagoiensis</name>
    <dbReference type="NCBI Taxonomy" id="2014871"/>
    <lineage>
        <taxon>Bacteria</taxon>
        <taxon>Bacillati</taxon>
        <taxon>Chloroflexota</taxon>
        <taxon>Ktedonobacteria</taxon>
        <taxon>Ktedonobacterales</taxon>
        <taxon>Dictyobacteraceae</taxon>
        <taxon>Tengunoibacter</taxon>
    </lineage>
</organism>
<evidence type="ECO:0000256" key="4">
    <source>
        <dbReference type="ARBA" id="ARBA00023235"/>
    </source>
</evidence>
<gene>
    <name evidence="7" type="ORF">KTT_18370</name>
</gene>
<comment type="caution">
    <text evidence="7">The sequence shown here is derived from an EMBL/GenBank/DDBJ whole genome shotgun (WGS) entry which is preliminary data.</text>
</comment>
<sequence>MEEKEAQQTSIVRQGALRKQRLWVVRHGETFWNAEQRFCGSSDIDLSLKGQKQALWAAEQLKDQSLTALYASDLVRARRTAELIAQHQPEPLVVQTLPAWREISFGDWEGMTYDQITERYGEPRAFFTDRLNAVPPNGEAFADFAQRIQTVFRELLHSRKEQQGDLALVCHGGVVRVLVCLVLKIPFERQWQFRVDNASLTAIDFYPDGVDPIASASLIVSNYHSGLLDKSDQS</sequence>
<feature type="binding site" evidence="6">
    <location>
        <position position="76"/>
    </location>
    <ligand>
        <name>substrate</name>
    </ligand>
</feature>
<accession>A0A401ZYN7</accession>
<dbReference type="SMART" id="SM00855">
    <property type="entry name" value="PGAM"/>
    <property type="match status" value="1"/>
</dbReference>
<comment type="similarity">
    <text evidence="1">Belongs to the phosphoglycerate mutase family. BPG-dependent PGAM subfamily.</text>
</comment>
<dbReference type="GO" id="GO:0004619">
    <property type="term" value="F:phosphoglycerate mutase activity"/>
    <property type="evidence" value="ECO:0007669"/>
    <property type="project" value="UniProtKB-EC"/>
</dbReference>
<dbReference type="InterPro" id="IPR013078">
    <property type="entry name" value="His_Pase_superF_clade-1"/>
</dbReference>
<dbReference type="Proteomes" id="UP000287352">
    <property type="component" value="Unassembled WGS sequence"/>
</dbReference>
<keyword evidence="8" id="KW-1185">Reference proteome</keyword>
<evidence type="ECO:0000256" key="3">
    <source>
        <dbReference type="ARBA" id="ARBA00023152"/>
    </source>
</evidence>
<evidence type="ECO:0000256" key="6">
    <source>
        <dbReference type="PIRSR" id="PIRSR613078-2"/>
    </source>
</evidence>
<dbReference type="InterPro" id="IPR005952">
    <property type="entry name" value="Phosphogly_mut1"/>
</dbReference>
<feature type="active site" description="Proton donor/acceptor" evidence="5">
    <location>
        <position position="102"/>
    </location>
</feature>
<evidence type="ECO:0000256" key="5">
    <source>
        <dbReference type="PIRSR" id="PIRSR613078-1"/>
    </source>
</evidence>
<evidence type="ECO:0000256" key="1">
    <source>
        <dbReference type="ARBA" id="ARBA00006717"/>
    </source>
</evidence>
<dbReference type="SUPFAM" id="SSF53254">
    <property type="entry name" value="Phosphoglycerate mutase-like"/>
    <property type="match status" value="1"/>
</dbReference>
<dbReference type="Pfam" id="PF00300">
    <property type="entry name" value="His_Phos_1"/>
    <property type="match status" value="1"/>
</dbReference>
<feature type="active site" description="Tele-phosphohistidine intermediate" evidence="5">
    <location>
        <position position="27"/>
    </location>
</feature>
<dbReference type="EMBL" id="BIFR01000001">
    <property type="protein sequence ID" value="GCE11978.1"/>
    <property type="molecule type" value="Genomic_DNA"/>
</dbReference>
<keyword evidence="3" id="KW-0324">Glycolysis</keyword>
<name>A0A401ZYN7_9CHLR</name>
<dbReference type="RefSeq" id="WP_126579646.1">
    <property type="nucleotide sequence ID" value="NZ_BIFR01000001.1"/>
</dbReference>
<dbReference type="AlphaFoldDB" id="A0A401ZYN7"/>
<dbReference type="InterPro" id="IPR001345">
    <property type="entry name" value="PG/BPGM_mutase_AS"/>
</dbReference>
<keyword evidence="4" id="KW-0413">Isomerase</keyword>
<dbReference type="PROSITE" id="PS00175">
    <property type="entry name" value="PG_MUTASE"/>
    <property type="match status" value="1"/>
</dbReference>
<dbReference type="CDD" id="cd07067">
    <property type="entry name" value="HP_PGM_like"/>
    <property type="match status" value="1"/>
</dbReference>
<evidence type="ECO:0000313" key="8">
    <source>
        <dbReference type="Proteomes" id="UP000287352"/>
    </source>
</evidence>
<dbReference type="EC" id="5.4.2.11" evidence="2"/>
<dbReference type="GO" id="GO:0006096">
    <property type="term" value="P:glycolytic process"/>
    <property type="evidence" value="ECO:0007669"/>
    <property type="project" value="UniProtKB-KW"/>
</dbReference>